<organism evidence="2">
    <name type="scientific">Medicago truncatula</name>
    <name type="common">Barrel medic</name>
    <name type="synonym">Medicago tribuloides</name>
    <dbReference type="NCBI Taxonomy" id="3880"/>
    <lineage>
        <taxon>Eukaryota</taxon>
        <taxon>Viridiplantae</taxon>
        <taxon>Streptophyta</taxon>
        <taxon>Embryophyta</taxon>
        <taxon>Tracheophyta</taxon>
        <taxon>Spermatophyta</taxon>
        <taxon>Magnoliopsida</taxon>
        <taxon>eudicotyledons</taxon>
        <taxon>Gunneridae</taxon>
        <taxon>Pentapetalae</taxon>
        <taxon>rosids</taxon>
        <taxon>fabids</taxon>
        <taxon>Fabales</taxon>
        <taxon>Fabaceae</taxon>
        <taxon>Papilionoideae</taxon>
        <taxon>50 kb inversion clade</taxon>
        <taxon>NPAAA clade</taxon>
        <taxon>Hologalegina</taxon>
        <taxon>IRL clade</taxon>
        <taxon>Trifolieae</taxon>
        <taxon>Medicago</taxon>
    </lineage>
</organism>
<evidence type="ECO:0008006" key="3">
    <source>
        <dbReference type="Google" id="ProtNLM"/>
    </source>
</evidence>
<gene>
    <name evidence="2" type="ORF">MtrDRAFT_AC155896g5v2</name>
</gene>
<protein>
    <recommendedName>
        <fullName evidence="3">Transmembrane protein</fullName>
    </recommendedName>
</protein>
<accession>A2Q439</accession>
<keyword evidence="1" id="KW-1133">Transmembrane helix</keyword>
<evidence type="ECO:0000256" key="1">
    <source>
        <dbReference type="SAM" id="Phobius"/>
    </source>
</evidence>
<feature type="transmembrane region" description="Helical" evidence="1">
    <location>
        <begin position="29"/>
        <end position="52"/>
    </location>
</feature>
<evidence type="ECO:0000313" key="2">
    <source>
        <dbReference type="EMBL" id="ABN08389.1"/>
    </source>
</evidence>
<reference evidence="2" key="1">
    <citation type="submission" date="2005-01" db="EMBL/GenBank/DDBJ databases">
        <authorList>
            <person name="Town C.D."/>
        </authorList>
    </citation>
    <scope>NUCLEOTIDE SEQUENCE</scope>
</reference>
<keyword evidence="1" id="KW-0472">Membrane</keyword>
<dbReference type="AlphaFoldDB" id="A2Q439"/>
<reference evidence="2" key="2">
    <citation type="submission" date="2007-03" db="EMBL/GenBank/DDBJ databases">
        <authorList>
            <consortium name="The International Medicago Genome Annotation Group"/>
        </authorList>
    </citation>
    <scope>NUCLEOTIDE SEQUENCE</scope>
</reference>
<name>A2Q439_MEDTR</name>
<proteinExistence type="predicted"/>
<dbReference type="EMBL" id="AC155896">
    <property type="protein sequence ID" value="ABN08389.1"/>
    <property type="molecule type" value="Genomic_DNA"/>
</dbReference>
<keyword evidence="1" id="KW-0812">Transmembrane</keyword>
<sequence length="90" mass="10427">MAISWKCATCGKWLFVLKFSIHVYPLHKFQFQCIFVGTFNGLQLVCFVYLMLAINHFTVGDSCIKFLQDRFISMLIQRVKFSMGKGSCFP</sequence>